<keyword evidence="2" id="KW-1185">Reference proteome</keyword>
<dbReference type="Proteomes" id="UP000039865">
    <property type="component" value="Unassembled WGS sequence"/>
</dbReference>
<evidence type="ECO:0000313" key="1">
    <source>
        <dbReference type="EMBL" id="CDW74253.1"/>
    </source>
</evidence>
<accession>A0A078A0E2</accession>
<protein>
    <submittedName>
        <fullName evidence="1">Uncharacterized protein</fullName>
    </submittedName>
</protein>
<dbReference type="EMBL" id="CCKQ01003145">
    <property type="protein sequence ID" value="CDW74253.1"/>
    <property type="molecule type" value="Genomic_DNA"/>
</dbReference>
<name>A0A078A0E2_STYLE</name>
<dbReference type="AlphaFoldDB" id="A0A078A0E2"/>
<dbReference type="InParanoid" id="A0A078A0E2"/>
<proteinExistence type="predicted"/>
<sequence>MDQSQIHDRSMDFTEIGAAMGYNQNLNMSFNTINDLNPGSFTDGKSYPLPLHLLDNDHLKKFFTCLSTLSFPECLSMTQSNSGIYEQFQCEGYGGSKDPIVVQFMKLLRELSDFDQKYYTFSYFSDKDLMSGIYQKFQDLGIKLQEQQQLKHNLGNTTILDSQSFTQKLVKIIGEMEFYIRLKNLMMINYKEDLFEKRNDSRLLQQIKELINKLEAGPMQQSFEAKRQRMNQNLEQTPFKALFPPKYEWSAEFKKVKDHFALELKILEQLLRSKRAALKQDHLTAMMCICNINDCFVKKKQELYTKQIKDYNNKYNNLWKWLLTMQFVLISRNRLLLNNFILSQEKQVRELERLPKYLNQSKIEMIKIEQLQQLCTKLGYQRVDILIKIDEAHSLLNFNYDNLLDQGFTNQDIQSRIIQYKNYQYYILYSYSNPNFQCQINYKIVILEHEKLIEKGSVSNLKRDYYRFTFEGVKYYLGKFDDAHYILISQIHDQKVKDADRQQVYYLLSIVNNREHENLQRLNILRSLSMEKYYSKMNQFTSVQSFT</sequence>
<reference evidence="1 2" key="1">
    <citation type="submission" date="2014-06" db="EMBL/GenBank/DDBJ databases">
        <authorList>
            <person name="Swart Estienne"/>
        </authorList>
    </citation>
    <scope>NUCLEOTIDE SEQUENCE [LARGE SCALE GENOMIC DNA]</scope>
    <source>
        <strain evidence="1 2">130c</strain>
    </source>
</reference>
<organism evidence="1 2">
    <name type="scientific">Stylonychia lemnae</name>
    <name type="common">Ciliate</name>
    <dbReference type="NCBI Taxonomy" id="5949"/>
    <lineage>
        <taxon>Eukaryota</taxon>
        <taxon>Sar</taxon>
        <taxon>Alveolata</taxon>
        <taxon>Ciliophora</taxon>
        <taxon>Intramacronucleata</taxon>
        <taxon>Spirotrichea</taxon>
        <taxon>Stichotrichia</taxon>
        <taxon>Sporadotrichida</taxon>
        <taxon>Oxytrichidae</taxon>
        <taxon>Stylonychinae</taxon>
        <taxon>Stylonychia</taxon>
    </lineage>
</organism>
<evidence type="ECO:0000313" key="2">
    <source>
        <dbReference type="Proteomes" id="UP000039865"/>
    </source>
</evidence>
<gene>
    <name evidence="1" type="primary">Contig4759.g5085</name>
    <name evidence="1" type="ORF">STYLEM_3247</name>
</gene>